<dbReference type="Pfam" id="PF13409">
    <property type="entry name" value="GST_N_2"/>
    <property type="match status" value="1"/>
</dbReference>
<dbReference type="InterPro" id="IPR036282">
    <property type="entry name" value="Glutathione-S-Trfase_C_sf"/>
</dbReference>
<organism evidence="3 4">
    <name type="scientific">Kaistia defluvii</name>
    <dbReference type="NCBI Taxonomy" id="410841"/>
    <lineage>
        <taxon>Bacteria</taxon>
        <taxon>Pseudomonadati</taxon>
        <taxon>Pseudomonadota</taxon>
        <taxon>Alphaproteobacteria</taxon>
        <taxon>Hyphomicrobiales</taxon>
        <taxon>Kaistiaceae</taxon>
        <taxon>Kaistia</taxon>
    </lineage>
</organism>
<dbReference type="InterPro" id="IPR036249">
    <property type="entry name" value="Thioredoxin-like_sf"/>
</dbReference>
<dbReference type="PROSITE" id="PS50405">
    <property type="entry name" value="GST_CTER"/>
    <property type="match status" value="1"/>
</dbReference>
<feature type="domain" description="GST C-terminal" evidence="2">
    <location>
        <begin position="86"/>
        <end position="206"/>
    </location>
</feature>
<reference evidence="3 4" key="1">
    <citation type="submission" date="2024-06" db="EMBL/GenBank/DDBJ databases">
        <title>Sorghum-associated microbial communities from plants grown in Nebraska, USA.</title>
        <authorList>
            <person name="Schachtman D."/>
        </authorList>
    </citation>
    <scope>NUCLEOTIDE SEQUENCE [LARGE SCALE GENOMIC DNA]</scope>
    <source>
        <strain evidence="3 4">3207</strain>
    </source>
</reference>
<dbReference type="SUPFAM" id="SSF52833">
    <property type="entry name" value="Thioredoxin-like"/>
    <property type="match status" value="1"/>
</dbReference>
<evidence type="ECO:0000259" key="1">
    <source>
        <dbReference type="PROSITE" id="PS50404"/>
    </source>
</evidence>
<dbReference type="InterPro" id="IPR004046">
    <property type="entry name" value="GST_C"/>
</dbReference>
<dbReference type="SFLD" id="SFLDS00019">
    <property type="entry name" value="Glutathione_Transferase_(cytos"/>
    <property type="match status" value="1"/>
</dbReference>
<proteinExistence type="predicted"/>
<evidence type="ECO:0000313" key="4">
    <source>
        <dbReference type="Proteomes" id="UP001549321"/>
    </source>
</evidence>
<feature type="domain" description="GST N-terminal" evidence="1">
    <location>
        <begin position="1"/>
        <end position="81"/>
    </location>
</feature>
<dbReference type="PANTHER" id="PTHR44051:SF19">
    <property type="entry name" value="DISULFIDE-BOND OXIDOREDUCTASE YFCG"/>
    <property type="match status" value="1"/>
</dbReference>
<dbReference type="Proteomes" id="UP001549321">
    <property type="component" value="Unassembled WGS sequence"/>
</dbReference>
<dbReference type="EMBL" id="JBEPSM010000001">
    <property type="protein sequence ID" value="MET4632473.1"/>
    <property type="molecule type" value="Genomic_DNA"/>
</dbReference>
<dbReference type="Pfam" id="PF00043">
    <property type="entry name" value="GST_C"/>
    <property type="match status" value="1"/>
</dbReference>
<name>A0ABV2QVF8_9HYPH</name>
<comment type="caution">
    <text evidence="3">The sequence shown here is derived from an EMBL/GenBank/DDBJ whole genome shotgun (WGS) entry which is preliminary data.</text>
</comment>
<dbReference type="PANTHER" id="PTHR44051">
    <property type="entry name" value="GLUTATHIONE S-TRANSFERASE-RELATED"/>
    <property type="match status" value="1"/>
</dbReference>
<evidence type="ECO:0000313" key="3">
    <source>
        <dbReference type="EMBL" id="MET4632473.1"/>
    </source>
</evidence>
<dbReference type="GO" id="GO:0004364">
    <property type="term" value="F:glutathione transferase activity"/>
    <property type="evidence" value="ECO:0007669"/>
    <property type="project" value="UniProtKB-EC"/>
</dbReference>
<keyword evidence="3" id="KW-0808">Transferase</keyword>
<dbReference type="Gene3D" id="3.40.30.10">
    <property type="entry name" value="Glutaredoxin"/>
    <property type="match status" value="1"/>
</dbReference>
<accession>A0ABV2QVF8</accession>
<dbReference type="Gene3D" id="1.20.1050.10">
    <property type="match status" value="1"/>
</dbReference>
<gene>
    <name evidence="3" type="ORF">ABIE08_000386</name>
</gene>
<dbReference type="EC" id="2.5.1.18" evidence="3"/>
<dbReference type="InterPro" id="IPR004045">
    <property type="entry name" value="Glutathione_S-Trfase_N"/>
</dbReference>
<dbReference type="InterPro" id="IPR040079">
    <property type="entry name" value="Glutathione_S-Trfase"/>
</dbReference>
<dbReference type="SFLD" id="SFLDG01150">
    <property type="entry name" value="Main.1:_Beta-like"/>
    <property type="match status" value="1"/>
</dbReference>
<sequence>MLTIWGRNNSTNVKKVLWCAEEIGLPYEWIPAGGSFGGTGDAAYRAMNPTGLVPTIRDGDFVLWESNAIVRYLASRYASGTLAPEWPTERAGADRWMDFASTSLAAPFRDVFWGLIRTPPEKRDMTAIHSGQEKCASVFAIADRALSTQPWFSGAAFGMGDIPLGCFAYAWFEMPIERPDLPHLAAWYSRLTEREAFRKTVMIGLS</sequence>
<dbReference type="PROSITE" id="PS50404">
    <property type="entry name" value="GST_NTER"/>
    <property type="match status" value="1"/>
</dbReference>
<keyword evidence="4" id="KW-1185">Reference proteome</keyword>
<dbReference type="CDD" id="cd03047">
    <property type="entry name" value="GST_N_2"/>
    <property type="match status" value="1"/>
</dbReference>
<dbReference type="SUPFAM" id="SSF47616">
    <property type="entry name" value="GST C-terminal domain-like"/>
    <property type="match status" value="1"/>
</dbReference>
<dbReference type="RefSeq" id="WP_354548317.1">
    <property type="nucleotide sequence ID" value="NZ_JBEPSM010000001.1"/>
</dbReference>
<dbReference type="CDD" id="cd03180">
    <property type="entry name" value="GST_C_2"/>
    <property type="match status" value="1"/>
</dbReference>
<dbReference type="InterPro" id="IPR010987">
    <property type="entry name" value="Glutathione-S-Trfase_C-like"/>
</dbReference>
<evidence type="ECO:0000259" key="2">
    <source>
        <dbReference type="PROSITE" id="PS50405"/>
    </source>
</evidence>
<protein>
    <submittedName>
        <fullName evidence="3">Glutathione S-transferase</fullName>
        <ecNumber evidence="3">2.5.1.18</ecNumber>
    </submittedName>
</protein>
<dbReference type="SFLD" id="SFLDG00358">
    <property type="entry name" value="Main_(cytGST)"/>
    <property type="match status" value="1"/>
</dbReference>